<keyword evidence="2" id="KW-1185">Reference proteome</keyword>
<dbReference type="AlphaFoldDB" id="A0A137P6N5"/>
<evidence type="ECO:0000313" key="2">
    <source>
        <dbReference type="Proteomes" id="UP000070444"/>
    </source>
</evidence>
<protein>
    <recommendedName>
        <fullName evidence="3">F-box domain-containing protein</fullName>
    </recommendedName>
</protein>
<reference evidence="1 2" key="1">
    <citation type="journal article" date="2015" name="Genome Biol. Evol.">
        <title>Phylogenomic analyses indicate that early fungi evolved digesting cell walls of algal ancestors of land plants.</title>
        <authorList>
            <person name="Chang Y."/>
            <person name="Wang S."/>
            <person name="Sekimoto S."/>
            <person name="Aerts A.L."/>
            <person name="Choi C."/>
            <person name="Clum A."/>
            <person name="LaButti K.M."/>
            <person name="Lindquist E.A."/>
            <person name="Yee Ngan C."/>
            <person name="Ohm R.A."/>
            <person name="Salamov A.A."/>
            <person name="Grigoriev I.V."/>
            <person name="Spatafora J.W."/>
            <person name="Berbee M.L."/>
        </authorList>
    </citation>
    <scope>NUCLEOTIDE SEQUENCE [LARGE SCALE GENOMIC DNA]</scope>
    <source>
        <strain evidence="1 2">NRRL 28638</strain>
    </source>
</reference>
<dbReference type="Proteomes" id="UP000070444">
    <property type="component" value="Unassembled WGS sequence"/>
</dbReference>
<name>A0A137P6N5_CONC2</name>
<dbReference type="EMBL" id="KQ964496">
    <property type="protein sequence ID" value="KXN70677.1"/>
    <property type="molecule type" value="Genomic_DNA"/>
</dbReference>
<proteinExistence type="predicted"/>
<dbReference type="SUPFAM" id="SSF52058">
    <property type="entry name" value="L domain-like"/>
    <property type="match status" value="1"/>
</dbReference>
<gene>
    <name evidence="1" type="ORF">CONCODRAFT_170510</name>
</gene>
<sequence>MVLDWVDMVFWKDFNCYFDQADIIEMSLVSKRWRLKLMPIVFKKIGYRGTPNRIGFYQYLYRSLKSRNNPTDEAGDLVWNDEGNSTDHSADCDEFSGKENYYCGCFKALERIHDYDCGFQVFKRNNEIKNESKTIHKYVKQLKIFELLDCFPFQYHYHIPFIGMFSNLTHLDLEYTRFYLYQFENIFKSLNKLEYLALRENIVIVDAEEHQSVINLEFPKSINTLYIKQGVSFLSESGYLDYLDYFQFLEDEEYYFSFQPQHLPNLRRLTYINGVRAFDTIVIDFLNINPQLKYLGSSVNAFTLPLLNQISTHPSLKQLAVIKESDIYPPNIESSSSTSDSVGYLEINFCKFINYSFFEKITLFCPNITHFHLKINGNWEESAAIISPVIKKLTRLHTLSITGFPDPIRFISDITRNSTVKRLNLTEINLYFLDLTLIEKLCNISHININYNTFVYPNDQVELSTLIQKYLNWKVLTFKDSVNFYKIYS</sequence>
<dbReference type="InterPro" id="IPR032675">
    <property type="entry name" value="LRR_dom_sf"/>
</dbReference>
<evidence type="ECO:0008006" key="3">
    <source>
        <dbReference type="Google" id="ProtNLM"/>
    </source>
</evidence>
<accession>A0A137P6N5</accession>
<organism evidence="1 2">
    <name type="scientific">Conidiobolus coronatus (strain ATCC 28846 / CBS 209.66 / NRRL 28638)</name>
    <name type="common">Delacroixia coronata</name>
    <dbReference type="NCBI Taxonomy" id="796925"/>
    <lineage>
        <taxon>Eukaryota</taxon>
        <taxon>Fungi</taxon>
        <taxon>Fungi incertae sedis</taxon>
        <taxon>Zoopagomycota</taxon>
        <taxon>Entomophthoromycotina</taxon>
        <taxon>Entomophthoromycetes</taxon>
        <taxon>Entomophthorales</taxon>
        <taxon>Ancylistaceae</taxon>
        <taxon>Conidiobolus</taxon>
    </lineage>
</organism>
<dbReference type="Gene3D" id="3.80.10.10">
    <property type="entry name" value="Ribonuclease Inhibitor"/>
    <property type="match status" value="1"/>
</dbReference>
<evidence type="ECO:0000313" key="1">
    <source>
        <dbReference type="EMBL" id="KXN70677.1"/>
    </source>
</evidence>